<dbReference type="AlphaFoldDB" id="A0A1W6ZQ25"/>
<name>A0A1W6ZQ25_9HYPH</name>
<evidence type="ECO:0000313" key="2">
    <source>
        <dbReference type="EMBL" id="ARP99459.1"/>
    </source>
</evidence>
<proteinExistence type="predicted"/>
<dbReference type="InterPro" id="IPR003489">
    <property type="entry name" value="RHF/RaiA"/>
</dbReference>
<organism evidence="2 3">
    <name type="scientific">Pseudorhodoplanes sinuspersici</name>
    <dbReference type="NCBI Taxonomy" id="1235591"/>
    <lineage>
        <taxon>Bacteria</taxon>
        <taxon>Pseudomonadati</taxon>
        <taxon>Pseudomonadota</taxon>
        <taxon>Alphaproteobacteria</taxon>
        <taxon>Hyphomicrobiales</taxon>
        <taxon>Pseudorhodoplanes</taxon>
    </lineage>
</organism>
<evidence type="ECO:0000259" key="1">
    <source>
        <dbReference type="Pfam" id="PF00313"/>
    </source>
</evidence>
<dbReference type="SUPFAM" id="SSF69754">
    <property type="entry name" value="Ribosome binding protein Y (YfiA homologue)"/>
    <property type="match status" value="1"/>
</dbReference>
<protein>
    <submittedName>
        <fullName evidence="2">DNA-binding protein</fullName>
    </submittedName>
</protein>
<dbReference type="GO" id="GO:0003677">
    <property type="term" value="F:DNA binding"/>
    <property type="evidence" value="ECO:0007669"/>
    <property type="project" value="UniProtKB-KW"/>
</dbReference>
<dbReference type="EMBL" id="CP021112">
    <property type="protein sequence ID" value="ARP99459.1"/>
    <property type="molecule type" value="Genomic_DNA"/>
</dbReference>
<evidence type="ECO:0000313" key="3">
    <source>
        <dbReference type="Proteomes" id="UP000194137"/>
    </source>
</evidence>
<dbReference type="RefSeq" id="WP_086087869.1">
    <property type="nucleotide sequence ID" value="NZ_CP021112.1"/>
</dbReference>
<dbReference type="STRING" id="1235591.CAK95_10455"/>
<dbReference type="Pfam" id="PF02482">
    <property type="entry name" value="Ribosomal_S30AE"/>
    <property type="match status" value="1"/>
</dbReference>
<accession>A0A1W6ZQ25</accession>
<dbReference type="Pfam" id="PF00313">
    <property type="entry name" value="CSD"/>
    <property type="match status" value="1"/>
</dbReference>
<keyword evidence="3" id="KW-1185">Reference proteome</keyword>
<dbReference type="InterPro" id="IPR036567">
    <property type="entry name" value="RHF-like"/>
</dbReference>
<dbReference type="InterPro" id="IPR012340">
    <property type="entry name" value="NA-bd_OB-fold"/>
</dbReference>
<dbReference type="KEGG" id="psin:CAK95_10455"/>
<reference evidence="2 3" key="1">
    <citation type="submission" date="2017-05" db="EMBL/GenBank/DDBJ databases">
        <title>Full genome sequence of Pseudorhodoplanes sinuspersici.</title>
        <authorList>
            <person name="Dastgheib S.M.M."/>
            <person name="Shavandi M."/>
            <person name="Tirandaz H."/>
        </authorList>
    </citation>
    <scope>NUCLEOTIDE SEQUENCE [LARGE SCALE GENOMIC DNA]</scope>
    <source>
        <strain evidence="2 3">RIPI110</strain>
    </source>
</reference>
<dbReference type="CDD" id="cd00552">
    <property type="entry name" value="RaiA"/>
    <property type="match status" value="1"/>
</dbReference>
<dbReference type="OrthoDB" id="9782252at2"/>
<feature type="domain" description="CSD" evidence="1">
    <location>
        <begin position="127"/>
        <end position="187"/>
    </location>
</feature>
<dbReference type="Proteomes" id="UP000194137">
    <property type="component" value="Chromosome"/>
</dbReference>
<dbReference type="InterPro" id="IPR002059">
    <property type="entry name" value="CSP_DNA-bd"/>
</dbReference>
<dbReference type="Gene3D" id="2.40.50.140">
    <property type="entry name" value="Nucleic acid-binding proteins"/>
    <property type="match status" value="1"/>
</dbReference>
<dbReference type="Gene3D" id="3.30.160.100">
    <property type="entry name" value="Ribosome hibernation promotion factor-like"/>
    <property type="match status" value="1"/>
</dbReference>
<keyword evidence="2" id="KW-0238">DNA-binding</keyword>
<gene>
    <name evidence="2" type="ORF">CAK95_10455</name>
</gene>
<dbReference type="SUPFAM" id="SSF50249">
    <property type="entry name" value="Nucleic acid-binding proteins"/>
    <property type="match status" value="1"/>
</dbReference>
<sequence>MQVPLEIAFHNIEHSDRAETQIRDHVARLEDIYDRLTACRVRVDQRANNTNQTIPPVVRIEISVPGFKDIVVAHEPDRLQRRFQRPDLTNAIHEAFRIAERQLSEFKEKLANRTAVMMHEAANEFAGQVAEITPGEDYGFLLNKEGGMLYFHRNSLLSGDFDRLKRGDYVTYVEEVGDTGPIATKVRIKQKNGRD</sequence>